<dbReference type="InterPro" id="IPR003008">
    <property type="entry name" value="Tubulin_FtsZ_GTPase"/>
</dbReference>
<dbReference type="FunFam" id="3.40.50.1440:FF:000001">
    <property type="entry name" value="Cell division protein FtsZ"/>
    <property type="match status" value="1"/>
</dbReference>
<dbReference type="Proteomes" id="UP000230778">
    <property type="component" value="Unassembled WGS sequence"/>
</dbReference>
<evidence type="ECO:0000259" key="6">
    <source>
        <dbReference type="SMART" id="SM00864"/>
    </source>
</evidence>
<comment type="subunit">
    <text evidence="4">Homodimer. Polymerizes to form a dynamic ring structure in a strictly GTP-dependent manner. Interacts directly with several other division proteins.</text>
</comment>
<keyword evidence="4" id="KW-0717">Septation</keyword>
<name>A0A2H0FET3_9BACT</name>
<organism evidence="8 9">
    <name type="scientific">Candidatus Nealsonbacteria bacterium CG18_big_fil_WC_8_21_14_2_50_37_10</name>
    <dbReference type="NCBI Taxonomy" id="1974717"/>
    <lineage>
        <taxon>Bacteria</taxon>
        <taxon>Candidatus Nealsoniibacteriota</taxon>
    </lineage>
</organism>
<dbReference type="NCBIfam" id="TIGR00065">
    <property type="entry name" value="ftsZ"/>
    <property type="match status" value="1"/>
</dbReference>
<evidence type="ECO:0000256" key="2">
    <source>
        <dbReference type="ARBA" id="ARBA00022741"/>
    </source>
</evidence>
<comment type="similarity">
    <text evidence="1 4">Belongs to the FtsZ family.</text>
</comment>
<proteinExistence type="inferred from homology"/>
<keyword evidence="4" id="KW-0131">Cell cycle</keyword>
<dbReference type="GO" id="GO:0005525">
    <property type="term" value="F:GTP binding"/>
    <property type="evidence" value="ECO:0007669"/>
    <property type="project" value="UniProtKB-UniRule"/>
</dbReference>
<keyword evidence="2 4" id="KW-0547">Nucleotide-binding</keyword>
<dbReference type="InterPro" id="IPR000158">
    <property type="entry name" value="Cell_div_FtsZ"/>
</dbReference>
<dbReference type="InterPro" id="IPR018316">
    <property type="entry name" value="Tubulin/FtsZ_2-layer-sand-dom"/>
</dbReference>
<dbReference type="AlphaFoldDB" id="A0A2H0FET3"/>
<dbReference type="GO" id="GO:0043093">
    <property type="term" value="P:FtsZ-dependent cytokinesis"/>
    <property type="evidence" value="ECO:0007669"/>
    <property type="project" value="UniProtKB-UniRule"/>
</dbReference>
<comment type="caution">
    <text evidence="8">The sequence shown here is derived from an EMBL/GenBank/DDBJ whole genome shotgun (WGS) entry which is preliminary data.</text>
</comment>
<dbReference type="InterPro" id="IPR024757">
    <property type="entry name" value="FtsZ_C"/>
</dbReference>
<dbReference type="InterPro" id="IPR036525">
    <property type="entry name" value="Tubulin/FtsZ_GTPase_sf"/>
</dbReference>
<dbReference type="Pfam" id="PF00091">
    <property type="entry name" value="Tubulin"/>
    <property type="match status" value="1"/>
</dbReference>
<keyword evidence="4 8" id="KW-0132">Cell division</keyword>
<dbReference type="PANTHER" id="PTHR30314:SF3">
    <property type="entry name" value="MITOCHONDRIAL DIVISION PROTEIN FSZA"/>
    <property type="match status" value="1"/>
</dbReference>
<keyword evidence="3 4" id="KW-0342">GTP-binding</keyword>
<dbReference type="HAMAP" id="MF_00909">
    <property type="entry name" value="FtsZ"/>
    <property type="match status" value="1"/>
</dbReference>
<evidence type="ECO:0000313" key="8">
    <source>
        <dbReference type="EMBL" id="PIQ05163.1"/>
    </source>
</evidence>
<dbReference type="SMART" id="SM00864">
    <property type="entry name" value="Tubulin"/>
    <property type="match status" value="1"/>
</dbReference>
<evidence type="ECO:0000313" key="9">
    <source>
        <dbReference type="Proteomes" id="UP000230778"/>
    </source>
</evidence>
<dbReference type="GO" id="GO:0005737">
    <property type="term" value="C:cytoplasm"/>
    <property type="evidence" value="ECO:0007669"/>
    <property type="project" value="UniProtKB-SubCell"/>
</dbReference>
<accession>A0A2H0FET3</accession>
<evidence type="ECO:0000256" key="1">
    <source>
        <dbReference type="ARBA" id="ARBA00009690"/>
    </source>
</evidence>
<dbReference type="SUPFAM" id="SSF55307">
    <property type="entry name" value="Tubulin C-terminal domain-like"/>
    <property type="match status" value="1"/>
</dbReference>
<evidence type="ECO:0000256" key="3">
    <source>
        <dbReference type="ARBA" id="ARBA00023134"/>
    </source>
</evidence>
<keyword evidence="4" id="KW-0963">Cytoplasm</keyword>
<dbReference type="EMBL" id="PCUC01000156">
    <property type="protein sequence ID" value="PIQ05163.1"/>
    <property type="molecule type" value="Genomic_DNA"/>
</dbReference>
<sequence length="309" mass="32654">MKNMTKIKVVGLGGSGGNAVLRMKKCKIEGVELVAINADAQDLKKTKADLQVRIGQKITQGLGTGMNPEIGRRAAEEQRGEIEEALKGSDMIFVTCGLGGGCGTGASPVVAEIAKNLGALTVAVVTKPFSFEGKTRTKFAENGLRRLKEKVDSLIAISNDKLLEILDPNTTILNAFWVCDDILREAVKGISDLIMLPGIINVNFADVKTILQNSGTALFGTGRACGEKRAETAALIAINSPLLDISCRGAKGILFNVSGGKDISLSEIDEVAKVICQEINPEAKVIFGAVQGEKLKKGEIKVTVIATGF</sequence>
<feature type="binding site" evidence="4">
    <location>
        <position position="136"/>
    </location>
    <ligand>
        <name>GTP</name>
        <dbReference type="ChEBI" id="CHEBI:37565"/>
    </ligand>
</feature>
<dbReference type="InterPro" id="IPR045061">
    <property type="entry name" value="FtsZ/CetZ"/>
</dbReference>
<dbReference type="SUPFAM" id="SSF52490">
    <property type="entry name" value="Tubulin nucleotide-binding domain-like"/>
    <property type="match status" value="1"/>
</dbReference>
<dbReference type="PRINTS" id="PR00423">
    <property type="entry name" value="CELLDVISFTSZ"/>
</dbReference>
<comment type="subcellular location">
    <subcellularLocation>
        <location evidence="4">Cytoplasm</location>
    </subcellularLocation>
    <text evidence="4">Assembles at midcell at the inner surface of the cytoplasmic membrane.</text>
</comment>
<feature type="binding site" evidence="4">
    <location>
        <position position="132"/>
    </location>
    <ligand>
        <name>GTP</name>
        <dbReference type="ChEBI" id="CHEBI:37565"/>
    </ligand>
</feature>
<dbReference type="GO" id="GO:0051258">
    <property type="term" value="P:protein polymerization"/>
    <property type="evidence" value="ECO:0007669"/>
    <property type="project" value="UniProtKB-UniRule"/>
</dbReference>
<dbReference type="GO" id="GO:0003924">
    <property type="term" value="F:GTPase activity"/>
    <property type="evidence" value="ECO:0007669"/>
    <property type="project" value="UniProtKB-UniRule"/>
</dbReference>
<dbReference type="Pfam" id="PF12327">
    <property type="entry name" value="FtsZ_C"/>
    <property type="match status" value="1"/>
</dbReference>
<evidence type="ECO:0000259" key="7">
    <source>
        <dbReference type="SMART" id="SM00865"/>
    </source>
</evidence>
<comment type="function">
    <text evidence="4">Essential cell division protein that forms a contractile ring structure (Z ring) at the future cell division site. The regulation of the ring assembly controls the timing and the location of cell division. One of the functions of the FtsZ ring is to recruit other cell division proteins to the septum to produce a new cell wall between the dividing cells. Binds GTP and shows GTPase activity.</text>
</comment>
<dbReference type="CDD" id="cd02201">
    <property type="entry name" value="FtsZ_type1"/>
    <property type="match status" value="1"/>
</dbReference>
<dbReference type="GO" id="GO:0032153">
    <property type="term" value="C:cell division site"/>
    <property type="evidence" value="ECO:0007669"/>
    <property type="project" value="UniProtKB-UniRule"/>
</dbReference>
<evidence type="ECO:0000256" key="4">
    <source>
        <dbReference type="HAMAP-Rule" id="MF_00909"/>
    </source>
</evidence>
<dbReference type="SMART" id="SM00865">
    <property type="entry name" value="Tubulin_C"/>
    <property type="match status" value="1"/>
</dbReference>
<dbReference type="GO" id="GO:0000917">
    <property type="term" value="P:division septum assembly"/>
    <property type="evidence" value="ECO:0007669"/>
    <property type="project" value="UniProtKB-KW"/>
</dbReference>
<feature type="domain" description="Tubulin/FtsZ GTPase" evidence="6">
    <location>
        <begin position="6"/>
        <end position="198"/>
    </location>
</feature>
<protein>
    <recommendedName>
        <fullName evidence="4 5">Cell division protein FtsZ</fullName>
    </recommendedName>
</protein>
<dbReference type="InterPro" id="IPR008280">
    <property type="entry name" value="Tub_FtsZ_C"/>
</dbReference>
<evidence type="ECO:0000256" key="5">
    <source>
        <dbReference type="NCBIfam" id="TIGR00065"/>
    </source>
</evidence>
<gene>
    <name evidence="4" type="primary">ftsZ</name>
    <name evidence="8" type="ORF">COW72_02960</name>
</gene>
<dbReference type="PANTHER" id="PTHR30314">
    <property type="entry name" value="CELL DIVISION PROTEIN FTSZ-RELATED"/>
    <property type="match status" value="1"/>
</dbReference>
<dbReference type="Gene3D" id="3.40.50.1440">
    <property type="entry name" value="Tubulin/FtsZ, GTPase domain"/>
    <property type="match status" value="1"/>
</dbReference>
<feature type="domain" description="Tubulin/FtsZ 2-layer sandwich" evidence="7">
    <location>
        <begin position="200"/>
        <end position="309"/>
    </location>
</feature>
<reference evidence="8 9" key="1">
    <citation type="submission" date="2017-09" db="EMBL/GenBank/DDBJ databases">
        <title>Depth-based differentiation of microbial function through sediment-hosted aquifers and enrichment of novel symbionts in the deep terrestrial subsurface.</title>
        <authorList>
            <person name="Probst A.J."/>
            <person name="Ladd B."/>
            <person name="Jarett J.K."/>
            <person name="Geller-Mcgrath D.E."/>
            <person name="Sieber C.M."/>
            <person name="Emerson J.B."/>
            <person name="Anantharaman K."/>
            <person name="Thomas B.C."/>
            <person name="Malmstrom R."/>
            <person name="Stieglmeier M."/>
            <person name="Klingl A."/>
            <person name="Woyke T."/>
            <person name="Ryan C.M."/>
            <person name="Banfield J.F."/>
        </authorList>
    </citation>
    <scope>NUCLEOTIDE SEQUENCE [LARGE SCALE GENOMIC DNA]</scope>
    <source>
        <strain evidence="8">CG18_big_fil_WC_8_21_14_2_50_37_10</strain>
    </source>
</reference>
<comment type="caution">
    <text evidence="4">Lacks conserved residue(s) required for the propagation of feature annotation.</text>
</comment>
<feature type="binding site" evidence="4">
    <location>
        <position position="180"/>
    </location>
    <ligand>
        <name>GTP</name>
        <dbReference type="ChEBI" id="CHEBI:37565"/>
    </ligand>
</feature>